<evidence type="ECO:0000313" key="2">
    <source>
        <dbReference type="EMBL" id="MFC0261751.1"/>
    </source>
</evidence>
<keyword evidence="1" id="KW-0472">Membrane</keyword>
<keyword evidence="1" id="KW-0812">Transmembrane</keyword>
<keyword evidence="3" id="KW-1185">Reference proteome</keyword>
<dbReference type="Proteomes" id="UP001589797">
    <property type="component" value="Unassembled WGS sequence"/>
</dbReference>
<gene>
    <name evidence="2" type="ORF">ACFFIP_03595</name>
</gene>
<comment type="caution">
    <text evidence="2">The sequence shown here is derived from an EMBL/GenBank/DDBJ whole genome shotgun (WGS) entry which is preliminary data.</text>
</comment>
<protein>
    <submittedName>
        <fullName evidence="2">Uncharacterized protein</fullName>
    </submittedName>
</protein>
<evidence type="ECO:0000256" key="1">
    <source>
        <dbReference type="SAM" id="Phobius"/>
    </source>
</evidence>
<feature type="transmembrane region" description="Helical" evidence="1">
    <location>
        <begin position="12"/>
        <end position="30"/>
    </location>
</feature>
<dbReference type="EMBL" id="JBHLWI010000007">
    <property type="protein sequence ID" value="MFC0261751.1"/>
    <property type="molecule type" value="Genomic_DNA"/>
</dbReference>
<keyword evidence="1" id="KW-1133">Transmembrane helix</keyword>
<proteinExistence type="predicted"/>
<accession>A0ABV6FPT5</accession>
<dbReference type="RefSeq" id="WP_382386195.1">
    <property type="nucleotide sequence ID" value="NZ_JBHLWI010000007.1"/>
</dbReference>
<evidence type="ECO:0000313" key="3">
    <source>
        <dbReference type="Proteomes" id="UP001589797"/>
    </source>
</evidence>
<organism evidence="2 3">
    <name type="scientific">Fontibacter flavus</name>
    <dbReference type="NCBI Taxonomy" id="654838"/>
    <lineage>
        <taxon>Bacteria</taxon>
        <taxon>Pseudomonadati</taxon>
        <taxon>Bacteroidota</taxon>
        <taxon>Cytophagia</taxon>
        <taxon>Cytophagales</taxon>
        <taxon>Cyclobacteriaceae</taxon>
        <taxon>Fontibacter</taxon>
    </lineage>
</organism>
<reference evidence="2 3" key="1">
    <citation type="submission" date="2024-09" db="EMBL/GenBank/DDBJ databases">
        <authorList>
            <person name="Sun Q."/>
            <person name="Mori K."/>
        </authorList>
    </citation>
    <scope>NUCLEOTIDE SEQUENCE [LARGE SCALE GENOMIC DNA]</scope>
    <source>
        <strain evidence="2 3">CCM 7650</strain>
    </source>
</reference>
<sequence length="126" mass="14661">MRLKRQKFSQGVIYLLLVNFINLTANFYTASSIDSSLLNQHDPIDSLAELVLEFVLEMDEETIPDTEVPHEKKKFSDIKLYVWHQVNTSLEFHFSETKPNGYYLNIFESTSLEINSPPPKKVFLFS</sequence>
<name>A0ABV6FPT5_9BACT</name>